<dbReference type="EMBL" id="JAWDGP010003180">
    <property type="protein sequence ID" value="KAK3776735.1"/>
    <property type="molecule type" value="Genomic_DNA"/>
</dbReference>
<gene>
    <name evidence="1" type="ORF">RRG08_047650</name>
</gene>
<reference evidence="1" key="1">
    <citation type="journal article" date="2023" name="G3 (Bethesda)">
        <title>A reference genome for the long-term kleptoplast-retaining sea slug Elysia crispata morphotype clarki.</title>
        <authorList>
            <person name="Eastman K.E."/>
            <person name="Pendleton A.L."/>
            <person name="Shaikh M.A."/>
            <person name="Suttiyut T."/>
            <person name="Ogas R."/>
            <person name="Tomko P."/>
            <person name="Gavelis G."/>
            <person name="Widhalm J.R."/>
            <person name="Wisecaver J.H."/>
        </authorList>
    </citation>
    <scope>NUCLEOTIDE SEQUENCE</scope>
    <source>
        <strain evidence="1">ECLA1</strain>
    </source>
</reference>
<protein>
    <submittedName>
        <fullName evidence="1">Uncharacterized protein</fullName>
    </submittedName>
</protein>
<dbReference type="AlphaFoldDB" id="A0AAE0ZW94"/>
<evidence type="ECO:0000313" key="2">
    <source>
        <dbReference type="Proteomes" id="UP001283361"/>
    </source>
</evidence>
<dbReference type="Proteomes" id="UP001283361">
    <property type="component" value="Unassembled WGS sequence"/>
</dbReference>
<organism evidence="1 2">
    <name type="scientific">Elysia crispata</name>
    <name type="common">lettuce slug</name>
    <dbReference type="NCBI Taxonomy" id="231223"/>
    <lineage>
        <taxon>Eukaryota</taxon>
        <taxon>Metazoa</taxon>
        <taxon>Spiralia</taxon>
        <taxon>Lophotrochozoa</taxon>
        <taxon>Mollusca</taxon>
        <taxon>Gastropoda</taxon>
        <taxon>Heterobranchia</taxon>
        <taxon>Euthyneura</taxon>
        <taxon>Panpulmonata</taxon>
        <taxon>Sacoglossa</taxon>
        <taxon>Placobranchoidea</taxon>
        <taxon>Plakobranchidae</taxon>
        <taxon>Elysia</taxon>
    </lineage>
</organism>
<sequence length="134" mass="15216">MGFLKLVEELLSKIAHHGKILYCYSHDEWNHEKLEPEIEMEIEMEIILRQAEIYIPSSQPAISGTGTASLGRLKGENERTQFHLSDSAEMFSLELRRAYLGCDLTSSRSVSEFSSKVGDSFPLHSYFAACDKQQ</sequence>
<accession>A0AAE0ZW94</accession>
<evidence type="ECO:0000313" key="1">
    <source>
        <dbReference type="EMBL" id="KAK3776735.1"/>
    </source>
</evidence>
<name>A0AAE0ZW94_9GAST</name>
<comment type="caution">
    <text evidence="1">The sequence shown here is derived from an EMBL/GenBank/DDBJ whole genome shotgun (WGS) entry which is preliminary data.</text>
</comment>
<keyword evidence="2" id="KW-1185">Reference proteome</keyword>
<proteinExistence type="predicted"/>